<dbReference type="EMBL" id="CP111023">
    <property type="protein sequence ID" value="WAR21301.1"/>
    <property type="molecule type" value="Genomic_DNA"/>
</dbReference>
<sequence length="228" mass="25832">IYLSDKHSLQGQPLQALLVKLYEVYVKQLTFEAIYLSDKHSLQGQPLQALLVKLYEVYVKQLTFEAIYLSDKHSLQGQPLQALLVKLYEVYVKQLTFEAIYLSDKHSLQGQPLQALLVKLYEVVEEDTSRCLLRQGEDIDAHNADVSSIVRSQVKSHRLIRPSRTKMVTQGTHHVASILLSRLSTTLHQVSVQLDMKTINRSFPDSKAAVKTALQEAESLTVKDLSMS</sequence>
<proteinExistence type="predicted"/>
<feature type="non-terminal residue" evidence="1">
    <location>
        <position position="228"/>
    </location>
</feature>
<gene>
    <name evidence="1" type="ORF">MAR_015275</name>
</gene>
<organism evidence="1 2">
    <name type="scientific">Mya arenaria</name>
    <name type="common">Soft-shell clam</name>
    <dbReference type="NCBI Taxonomy" id="6604"/>
    <lineage>
        <taxon>Eukaryota</taxon>
        <taxon>Metazoa</taxon>
        <taxon>Spiralia</taxon>
        <taxon>Lophotrochozoa</taxon>
        <taxon>Mollusca</taxon>
        <taxon>Bivalvia</taxon>
        <taxon>Autobranchia</taxon>
        <taxon>Heteroconchia</taxon>
        <taxon>Euheterodonta</taxon>
        <taxon>Imparidentia</taxon>
        <taxon>Neoheterodontei</taxon>
        <taxon>Myida</taxon>
        <taxon>Myoidea</taxon>
        <taxon>Myidae</taxon>
        <taxon>Mya</taxon>
    </lineage>
</organism>
<keyword evidence="2" id="KW-1185">Reference proteome</keyword>
<reference evidence="1" key="1">
    <citation type="submission" date="2022-11" db="EMBL/GenBank/DDBJ databases">
        <title>Centuries of genome instability and evolution in soft-shell clam transmissible cancer (bioRxiv).</title>
        <authorList>
            <person name="Hart S.F.M."/>
            <person name="Yonemitsu M.A."/>
            <person name="Giersch R.M."/>
            <person name="Beal B.F."/>
            <person name="Arriagada G."/>
            <person name="Davis B.W."/>
            <person name="Ostrander E.A."/>
            <person name="Goff S.P."/>
            <person name="Metzger M.J."/>
        </authorList>
    </citation>
    <scope>NUCLEOTIDE SEQUENCE</scope>
    <source>
        <strain evidence="1">MELC-2E11</strain>
        <tissue evidence="1">Siphon/mantle</tissue>
    </source>
</reference>
<accession>A0ABY7FK47</accession>
<protein>
    <submittedName>
        <fullName evidence="1">Uncharacterized protein</fullName>
    </submittedName>
</protein>
<evidence type="ECO:0000313" key="1">
    <source>
        <dbReference type="EMBL" id="WAR21301.1"/>
    </source>
</evidence>
<evidence type="ECO:0000313" key="2">
    <source>
        <dbReference type="Proteomes" id="UP001164746"/>
    </source>
</evidence>
<dbReference type="Proteomes" id="UP001164746">
    <property type="component" value="Chromosome 12"/>
</dbReference>
<name>A0ABY7FK47_MYAAR</name>